<dbReference type="GO" id="GO:0006313">
    <property type="term" value="P:DNA transposition"/>
    <property type="evidence" value="ECO:0007669"/>
    <property type="project" value="InterPro"/>
</dbReference>
<feature type="compositionally biased region" description="Polar residues" evidence="8">
    <location>
        <begin position="46"/>
        <end position="56"/>
    </location>
</feature>
<dbReference type="GO" id="GO:0008270">
    <property type="term" value="F:zinc ion binding"/>
    <property type="evidence" value="ECO:0007669"/>
    <property type="project" value="UniProtKB-KW"/>
</dbReference>
<keyword evidence="1" id="KW-0815">Transposition</keyword>
<evidence type="ECO:0000256" key="2">
    <source>
        <dbReference type="ARBA" id="ARBA00022723"/>
    </source>
</evidence>
<feature type="domain" description="SWIM-type" evidence="9">
    <location>
        <begin position="670"/>
        <end position="702"/>
    </location>
</feature>
<evidence type="ECO:0000256" key="8">
    <source>
        <dbReference type="SAM" id="MobiDB-lite"/>
    </source>
</evidence>
<evidence type="ECO:0000313" key="11">
    <source>
        <dbReference type="Proteomes" id="UP001172457"/>
    </source>
</evidence>
<keyword evidence="3 7" id="KW-0863">Zinc-finger</keyword>
<proteinExistence type="predicted"/>
<dbReference type="SMART" id="SM00575">
    <property type="entry name" value="ZnF_PMZ"/>
    <property type="match status" value="1"/>
</dbReference>
<dbReference type="Pfam" id="PF04434">
    <property type="entry name" value="SWIM"/>
    <property type="match status" value="1"/>
</dbReference>
<evidence type="ECO:0000256" key="7">
    <source>
        <dbReference type="PROSITE-ProRule" id="PRU00325"/>
    </source>
</evidence>
<dbReference type="Proteomes" id="UP001172457">
    <property type="component" value="Chromosome 1"/>
</dbReference>
<dbReference type="InterPro" id="IPR006564">
    <property type="entry name" value="Znf_PMZ"/>
</dbReference>
<dbReference type="GO" id="GO:0004803">
    <property type="term" value="F:transposase activity"/>
    <property type="evidence" value="ECO:0007669"/>
    <property type="project" value="InterPro"/>
</dbReference>
<protein>
    <recommendedName>
        <fullName evidence="9">SWIM-type domain-containing protein</fullName>
    </recommendedName>
</protein>
<evidence type="ECO:0000256" key="1">
    <source>
        <dbReference type="ARBA" id="ARBA00022578"/>
    </source>
</evidence>
<dbReference type="EMBL" id="JARYMX010000001">
    <property type="protein sequence ID" value="KAJ9565634.1"/>
    <property type="molecule type" value="Genomic_DNA"/>
</dbReference>
<evidence type="ECO:0000256" key="4">
    <source>
        <dbReference type="ARBA" id="ARBA00022833"/>
    </source>
</evidence>
<dbReference type="InterPro" id="IPR001207">
    <property type="entry name" value="Transposase_mutator"/>
</dbReference>
<dbReference type="AlphaFoldDB" id="A0AA38TRM5"/>
<evidence type="ECO:0000256" key="5">
    <source>
        <dbReference type="ARBA" id="ARBA00023125"/>
    </source>
</evidence>
<dbReference type="Pfam" id="PF10551">
    <property type="entry name" value="MULE"/>
    <property type="match status" value="1"/>
</dbReference>
<keyword evidence="6" id="KW-0233">DNA recombination</keyword>
<reference evidence="10" key="1">
    <citation type="submission" date="2023-03" db="EMBL/GenBank/DDBJ databases">
        <title>Chromosome-scale reference genome and RAD-based genetic map of yellow starthistle (Centaurea solstitialis) reveal putative structural variation and QTLs associated with invader traits.</title>
        <authorList>
            <person name="Reatini B."/>
            <person name="Cang F.A."/>
            <person name="Jiang Q."/>
            <person name="Mckibben M.T.W."/>
            <person name="Barker M.S."/>
            <person name="Rieseberg L.H."/>
            <person name="Dlugosch K.M."/>
        </authorList>
    </citation>
    <scope>NUCLEOTIDE SEQUENCE</scope>
    <source>
        <strain evidence="10">CAN-66</strain>
        <tissue evidence="10">Leaf</tissue>
    </source>
</reference>
<feature type="region of interest" description="Disordered" evidence="8">
    <location>
        <begin position="110"/>
        <end position="129"/>
    </location>
</feature>
<dbReference type="PROSITE" id="PS01007">
    <property type="entry name" value="TRANSPOSASE_MUTATOR"/>
    <property type="match status" value="1"/>
</dbReference>
<dbReference type="InterPro" id="IPR018289">
    <property type="entry name" value="MULE_transposase_dom"/>
</dbReference>
<keyword evidence="5" id="KW-0238">DNA-binding</keyword>
<gene>
    <name evidence="10" type="ORF">OSB04_001600</name>
</gene>
<dbReference type="InterPro" id="IPR007527">
    <property type="entry name" value="Znf_SWIM"/>
</dbReference>
<evidence type="ECO:0000256" key="6">
    <source>
        <dbReference type="ARBA" id="ARBA00023172"/>
    </source>
</evidence>
<keyword evidence="11" id="KW-1185">Reference proteome</keyword>
<comment type="caution">
    <text evidence="10">The sequence shown here is derived from an EMBL/GenBank/DDBJ whole genome shotgun (WGS) entry which is preliminary data.</text>
</comment>
<sequence length="879" mass="101687">MGGDDLQDQEEAMRWLLGMEHRKERGYLITIHYDGVFFYQPLRNSQDNVTEGSNVVDNVGDKEKGSDDEMDKEEGNDVEMDKEEVSDDDSAHSIDHLSEGEDELLEVRKKKAEGKRKGKPKAGPSYDCGDNVCDDAMSKNEDNGCDLKVEHDEFIDELMKALKTNESEANEDPFIEDKVDEQYPIHDPETHWKLKKPMIGERYEGPKQLKDCMTYYALANGFSLWYEVSCNKKVIARCGSRPPRMQDETKGKQKKHIRYPKIKKENDSEIDCPWRLYARWMQKEQSFQVVSMNDVHSCSRNFKYGSLVNYKWIGRQFGQRIRLNPDIKNVELVDLVMKKYKCQVSPHQCSKAKHWAMHVYEKSLIEHYGMLRSYGDELLRSNPGSTVKLGVTVNPDEKVYFDRFYICLHGLKEGWKNGCRGVIALDDCFLKSVCQGELLTAIEMGTINHIFPIAWAVVNVENKENWTWFISLLSEDLELANGDRVTLMSDQHKGLVEAVKDVLPNAEHRQCARHVYENFRKSFSGVELRNLFWRASKASYPLLFQSVMNEVRLANPNAHKYLTERDPKTWCRAFFVLHRGCEAVENGFSECFNVVIVKVRNKPIITMLEAIRLIVMERMHKMRRLCDSWVDDICPSYRKKIELAKLQQRYWKVVPGGGTKFEVRKGNDAFVVDEEQRTCTCRMWELTGLPCEHSVAAILFLHKNPDNYVPAWFRKEMYIKAYSYHIQPVQGMNQWPANELNKPLPPLPRKMPGRPKKKRKRAVHEVASHTGKISKTGIAMTCQICLQEGHNRRSCKREPIAKPVKPSKKVGRPKKVAEVVQGNSMADAIKEGTSMEAGKASMEAGKASMEAGKHMSEKHQWRLEKHQWRLEKHQWQRGH</sequence>
<dbReference type="PANTHER" id="PTHR31973">
    <property type="entry name" value="POLYPROTEIN, PUTATIVE-RELATED"/>
    <property type="match status" value="1"/>
</dbReference>
<feature type="compositionally biased region" description="Basic and acidic residues" evidence="8">
    <location>
        <begin position="89"/>
        <end position="99"/>
    </location>
</feature>
<evidence type="ECO:0000259" key="9">
    <source>
        <dbReference type="PROSITE" id="PS50966"/>
    </source>
</evidence>
<dbReference type="PANTHER" id="PTHR31973:SF189">
    <property type="entry name" value="TRANSPOSASE, MUDR, PLANT, MULE TRANSPOSASE DOMAIN PROTEIN-RELATED"/>
    <property type="match status" value="1"/>
</dbReference>
<feature type="compositionally biased region" description="Basic residues" evidence="8">
    <location>
        <begin position="110"/>
        <end position="120"/>
    </location>
</feature>
<feature type="region of interest" description="Disordered" evidence="8">
    <location>
        <begin position="46"/>
        <end position="103"/>
    </location>
</feature>
<organism evidence="10 11">
    <name type="scientific">Centaurea solstitialis</name>
    <name type="common">yellow star-thistle</name>
    <dbReference type="NCBI Taxonomy" id="347529"/>
    <lineage>
        <taxon>Eukaryota</taxon>
        <taxon>Viridiplantae</taxon>
        <taxon>Streptophyta</taxon>
        <taxon>Embryophyta</taxon>
        <taxon>Tracheophyta</taxon>
        <taxon>Spermatophyta</taxon>
        <taxon>Magnoliopsida</taxon>
        <taxon>eudicotyledons</taxon>
        <taxon>Gunneridae</taxon>
        <taxon>Pentapetalae</taxon>
        <taxon>asterids</taxon>
        <taxon>campanulids</taxon>
        <taxon>Asterales</taxon>
        <taxon>Asteraceae</taxon>
        <taxon>Carduoideae</taxon>
        <taxon>Cardueae</taxon>
        <taxon>Centaureinae</taxon>
        <taxon>Centaurea</taxon>
    </lineage>
</organism>
<name>A0AA38TRM5_9ASTR</name>
<dbReference type="GO" id="GO:0003677">
    <property type="term" value="F:DNA binding"/>
    <property type="evidence" value="ECO:0007669"/>
    <property type="project" value="UniProtKB-KW"/>
</dbReference>
<accession>A0AA38TRM5</accession>
<keyword evidence="2" id="KW-0479">Metal-binding</keyword>
<keyword evidence="4" id="KW-0862">Zinc</keyword>
<dbReference type="PROSITE" id="PS50966">
    <property type="entry name" value="ZF_SWIM"/>
    <property type="match status" value="1"/>
</dbReference>
<evidence type="ECO:0000256" key="3">
    <source>
        <dbReference type="ARBA" id="ARBA00022771"/>
    </source>
</evidence>
<feature type="compositionally biased region" description="Acidic residues" evidence="8">
    <location>
        <begin position="68"/>
        <end position="88"/>
    </location>
</feature>
<evidence type="ECO:0000313" key="10">
    <source>
        <dbReference type="EMBL" id="KAJ9565634.1"/>
    </source>
</evidence>